<dbReference type="KEGG" id="psoj:PHYSODRAFT_261378"/>
<protein>
    <recommendedName>
        <fullName evidence="4">SWIM-type domain-containing protein</fullName>
    </recommendedName>
</protein>
<evidence type="ECO:0008006" key="4">
    <source>
        <dbReference type="Google" id="ProtNLM"/>
    </source>
</evidence>
<dbReference type="AlphaFoldDB" id="G4ZCV3"/>
<dbReference type="EMBL" id="JH159154">
    <property type="protein sequence ID" value="EGZ18311.1"/>
    <property type="molecule type" value="Genomic_DNA"/>
</dbReference>
<proteinExistence type="predicted"/>
<evidence type="ECO:0000313" key="3">
    <source>
        <dbReference type="Proteomes" id="UP000002640"/>
    </source>
</evidence>
<reference evidence="2 3" key="1">
    <citation type="journal article" date="2006" name="Science">
        <title>Phytophthora genome sequences uncover evolutionary origins and mechanisms of pathogenesis.</title>
        <authorList>
            <person name="Tyler B.M."/>
            <person name="Tripathy S."/>
            <person name="Zhang X."/>
            <person name="Dehal P."/>
            <person name="Jiang R.H."/>
            <person name="Aerts A."/>
            <person name="Arredondo F.D."/>
            <person name="Baxter L."/>
            <person name="Bensasson D."/>
            <person name="Beynon J.L."/>
            <person name="Chapman J."/>
            <person name="Damasceno C.M."/>
            <person name="Dorrance A.E."/>
            <person name="Dou D."/>
            <person name="Dickerman A.W."/>
            <person name="Dubchak I.L."/>
            <person name="Garbelotto M."/>
            <person name="Gijzen M."/>
            <person name="Gordon S.G."/>
            <person name="Govers F."/>
            <person name="Grunwald N.J."/>
            <person name="Huang W."/>
            <person name="Ivors K.L."/>
            <person name="Jones R.W."/>
            <person name="Kamoun S."/>
            <person name="Krampis K."/>
            <person name="Lamour K.H."/>
            <person name="Lee M.K."/>
            <person name="McDonald W.H."/>
            <person name="Medina M."/>
            <person name="Meijer H.J."/>
            <person name="Nordberg E.K."/>
            <person name="Maclean D.J."/>
            <person name="Ospina-Giraldo M.D."/>
            <person name="Morris P.F."/>
            <person name="Phuntumart V."/>
            <person name="Putnam N.H."/>
            <person name="Rash S."/>
            <person name="Rose J.K."/>
            <person name="Sakihama Y."/>
            <person name="Salamov A.A."/>
            <person name="Savidor A."/>
            <person name="Scheuring C.F."/>
            <person name="Smith B.M."/>
            <person name="Sobral B.W."/>
            <person name="Terry A."/>
            <person name="Torto-Alalibo T.A."/>
            <person name="Win J."/>
            <person name="Xu Z."/>
            <person name="Zhang H."/>
            <person name="Grigoriev I.V."/>
            <person name="Rokhsar D.S."/>
            <person name="Boore J.L."/>
        </authorList>
    </citation>
    <scope>NUCLEOTIDE SEQUENCE [LARGE SCALE GENOMIC DNA]</scope>
    <source>
        <strain evidence="2 3">P6497</strain>
    </source>
</reference>
<evidence type="ECO:0000313" key="2">
    <source>
        <dbReference type="EMBL" id="EGZ18311.1"/>
    </source>
</evidence>
<keyword evidence="3" id="KW-1185">Reference proteome</keyword>
<sequence length="505" mass="58709">MPATLGPRRSAPMRPEKALHPLAMNPTTTRRRRRSSMKKMKKMEKMEKKEKMKKMKKMKMKKMTKKTKMKEIKEMKKRAQKKKKSTTKGSQRRGKKRTVSDVEDEDLVHEYMETTRQKIVIAEVINVARRNAYLRVELSDDDAVAEMILNFNGESPANVASVHEANEEILVLFRLPVGTCAMHRRFVRVVIVDKDMREIDVIRKKSPEARILLCHFHVIKWLHDTIKKSQTYGVYEAEVLTQMKPTIMNLTYSRTEEDYARRRDAFKSLASRNGRLELWEYSDKNGNACREIWVIAYRVDLPHFGNHTNNRVESLFGKLKRKLKGHLTVRASLEVLLEYQHRKEEAYQSKVGMPGTLRDASYPEELNVALGMTTRWVAAALQAQFDIAANPDVVDTYVFKDNGATITVQREKKEYLLEKEGWVCDCEFSHTMKLPCRHAIIYRKVCRSTFVTPFASILSRWFGHNRISQQDLMEVENPFVAKIYKGHAAASAGSLSEAEKYRRMQ</sequence>
<accession>G4ZCV3</accession>
<feature type="compositionally biased region" description="Basic residues" evidence="1">
    <location>
        <begin position="75"/>
        <end position="97"/>
    </location>
</feature>
<feature type="compositionally biased region" description="Basic residues" evidence="1">
    <location>
        <begin position="29"/>
        <end position="42"/>
    </location>
</feature>
<evidence type="ECO:0000256" key="1">
    <source>
        <dbReference type="SAM" id="MobiDB-lite"/>
    </source>
</evidence>
<dbReference type="Proteomes" id="UP000002640">
    <property type="component" value="Unassembled WGS sequence"/>
</dbReference>
<dbReference type="PANTHER" id="PTHR31569:SF4">
    <property type="entry name" value="SWIM-TYPE DOMAIN-CONTAINING PROTEIN"/>
    <property type="match status" value="1"/>
</dbReference>
<dbReference type="RefSeq" id="XP_009527369.1">
    <property type="nucleotide sequence ID" value="XM_009529074.1"/>
</dbReference>
<name>G4ZCV3_PHYSP</name>
<dbReference type="InterPro" id="IPR052579">
    <property type="entry name" value="Zinc_finger_SWIM"/>
</dbReference>
<feature type="compositionally biased region" description="Basic residues" evidence="1">
    <location>
        <begin position="51"/>
        <end position="68"/>
    </location>
</feature>
<dbReference type="PANTHER" id="PTHR31569">
    <property type="entry name" value="SWIM-TYPE DOMAIN-CONTAINING PROTEIN"/>
    <property type="match status" value="1"/>
</dbReference>
<feature type="region of interest" description="Disordered" evidence="1">
    <location>
        <begin position="1"/>
        <end position="101"/>
    </location>
</feature>
<dbReference type="InParanoid" id="G4ZCV3"/>
<dbReference type="GeneID" id="20639273"/>
<organism evidence="2 3">
    <name type="scientific">Phytophthora sojae (strain P6497)</name>
    <name type="common">Soybean stem and root rot agent</name>
    <name type="synonym">Phytophthora megasperma f. sp. glycines</name>
    <dbReference type="NCBI Taxonomy" id="1094619"/>
    <lineage>
        <taxon>Eukaryota</taxon>
        <taxon>Sar</taxon>
        <taxon>Stramenopiles</taxon>
        <taxon>Oomycota</taxon>
        <taxon>Peronosporomycetes</taxon>
        <taxon>Peronosporales</taxon>
        <taxon>Peronosporaceae</taxon>
        <taxon>Phytophthora</taxon>
    </lineage>
</organism>
<gene>
    <name evidence="2" type="ORF">PHYSODRAFT_261378</name>
</gene>